<feature type="domain" description="GST C-terminal" evidence="2">
    <location>
        <begin position="84"/>
        <end position="203"/>
    </location>
</feature>
<dbReference type="InterPro" id="IPR036282">
    <property type="entry name" value="Glutathione-S-Trfase_C_sf"/>
</dbReference>
<accession>A0ABT7QJB4</accession>
<feature type="domain" description="GST N-terminal" evidence="1">
    <location>
        <begin position="1"/>
        <end position="79"/>
    </location>
</feature>
<proteinExistence type="predicted"/>
<reference evidence="3" key="1">
    <citation type="submission" date="2022-08" db="EMBL/GenBank/DDBJ databases">
        <authorList>
            <person name="Dzunkova M."/>
            <person name="La Clair J."/>
            <person name="Tyml T."/>
            <person name="Doud D."/>
            <person name="Schulz F."/>
            <person name="Piquer S."/>
            <person name="Porcel Sanchis D."/>
            <person name="Osborn A."/>
            <person name="Robinson D."/>
            <person name="Louie K.B."/>
            <person name="Bowen B.P."/>
            <person name="Bowers R."/>
            <person name="Lee J."/>
            <person name="Arnau Llombart V."/>
            <person name="Diaz Villanueva W."/>
            <person name="Gosliner T."/>
            <person name="Northen T."/>
            <person name="Cheng J.-F."/>
            <person name="Burkart M.D."/>
            <person name="Woyke T."/>
        </authorList>
    </citation>
    <scope>NUCLEOTIDE SEQUENCE</scope>
    <source>
        <strain evidence="3">Df01</strain>
    </source>
</reference>
<dbReference type="InterPro" id="IPR050983">
    <property type="entry name" value="GST_Omega/HSP26"/>
</dbReference>
<evidence type="ECO:0000313" key="3">
    <source>
        <dbReference type="EMBL" id="MDM5146809.1"/>
    </source>
</evidence>
<keyword evidence="4" id="KW-1185">Reference proteome</keyword>
<dbReference type="InterPro" id="IPR010987">
    <property type="entry name" value="Glutathione-S-Trfase_C-like"/>
</dbReference>
<dbReference type="InterPro" id="IPR040079">
    <property type="entry name" value="Glutathione_S-Trfase"/>
</dbReference>
<name>A0ABT7QJB4_9GAMM</name>
<sequence>MPIIFYSGSYCPYSHRCRIVLGEKQMEVDVREVDLNNKPEELALYNPYNRIPVLVDRDVKLHESGIINEYLDDRFPHPQLMPVDITLRAKVRLMSYLIDREIFSHVDTLENKTAKKQKQDIARQRIREGLLGLVNHLSKGNHYLVDKEFTILDAALAPLLWRLEHYRITLPPKAVALSKYAERVFARPSFNDSLTTIEKAMRK</sequence>
<gene>
    <name evidence="3" type="ORF">NQX30_00185</name>
</gene>
<dbReference type="PROSITE" id="PS50404">
    <property type="entry name" value="GST_NTER"/>
    <property type="match status" value="1"/>
</dbReference>
<dbReference type="Gene3D" id="1.20.1050.10">
    <property type="match status" value="1"/>
</dbReference>
<dbReference type="PROSITE" id="PS50405">
    <property type="entry name" value="GST_CTER"/>
    <property type="match status" value="1"/>
</dbReference>
<dbReference type="InterPro" id="IPR004046">
    <property type="entry name" value="GST_C"/>
</dbReference>
<dbReference type="SFLD" id="SFLDS00019">
    <property type="entry name" value="Glutathione_Transferase_(cytos"/>
    <property type="match status" value="1"/>
</dbReference>
<dbReference type="Pfam" id="PF13417">
    <property type="entry name" value="GST_N_3"/>
    <property type="match status" value="1"/>
</dbReference>
<dbReference type="Gene3D" id="3.40.30.10">
    <property type="entry name" value="Glutaredoxin"/>
    <property type="match status" value="1"/>
</dbReference>
<dbReference type="SUPFAM" id="SSF47616">
    <property type="entry name" value="GST C-terminal domain-like"/>
    <property type="match status" value="1"/>
</dbReference>
<comment type="caution">
    <text evidence="3">The sequence shown here is derived from an EMBL/GenBank/DDBJ whole genome shotgun (WGS) entry which is preliminary data.</text>
</comment>
<evidence type="ECO:0000259" key="2">
    <source>
        <dbReference type="PROSITE" id="PS50405"/>
    </source>
</evidence>
<protein>
    <submittedName>
        <fullName evidence="3">Glutathione S-transferase N-terminal domain-containing protein</fullName>
    </submittedName>
</protein>
<dbReference type="InterPro" id="IPR004045">
    <property type="entry name" value="Glutathione_S-Trfase_N"/>
</dbReference>
<dbReference type="PANTHER" id="PTHR43968">
    <property type="match status" value="1"/>
</dbReference>
<dbReference type="SUPFAM" id="SSF52833">
    <property type="entry name" value="Thioredoxin-like"/>
    <property type="match status" value="1"/>
</dbReference>
<dbReference type="InterPro" id="IPR036249">
    <property type="entry name" value="Thioredoxin-like_sf"/>
</dbReference>
<dbReference type="PANTHER" id="PTHR43968:SF6">
    <property type="entry name" value="GLUTATHIONE S-TRANSFERASE OMEGA"/>
    <property type="match status" value="1"/>
</dbReference>
<dbReference type="SFLD" id="SFLDG00358">
    <property type="entry name" value="Main_(cytGST)"/>
    <property type="match status" value="1"/>
</dbReference>
<organism evidence="3 4">
    <name type="scientific">Candidatus Doriopsillibacter californiensis</name>
    <dbReference type="NCBI Taxonomy" id="2970740"/>
    <lineage>
        <taxon>Bacteria</taxon>
        <taxon>Pseudomonadati</taxon>
        <taxon>Pseudomonadota</taxon>
        <taxon>Gammaproteobacteria</taxon>
        <taxon>Candidatus Tethybacterales</taxon>
        <taxon>Candidatus Persebacteraceae</taxon>
        <taxon>Candidatus Doriopsillibacter</taxon>
    </lineage>
</organism>
<dbReference type="Proteomes" id="UP001168167">
    <property type="component" value="Unassembled WGS sequence"/>
</dbReference>
<evidence type="ECO:0000259" key="1">
    <source>
        <dbReference type="PROSITE" id="PS50404"/>
    </source>
</evidence>
<evidence type="ECO:0000313" key="4">
    <source>
        <dbReference type="Proteomes" id="UP001168167"/>
    </source>
</evidence>
<reference evidence="3" key="2">
    <citation type="journal article" date="2023" name="Microbiome">
        <title>Synthase-selected sorting approach identifies a beta-lactone synthase in a nudibranch symbiotic bacterium.</title>
        <authorList>
            <person name="Dzunkova M."/>
            <person name="La Clair J.J."/>
            <person name="Tyml T."/>
            <person name="Doud D."/>
            <person name="Schulz F."/>
            <person name="Piquer-Esteban S."/>
            <person name="Porcel Sanchis D."/>
            <person name="Osborn A."/>
            <person name="Robinson D."/>
            <person name="Louie K.B."/>
            <person name="Bowen B.P."/>
            <person name="Bowers R.M."/>
            <person name="Lee J."/>
            <person name="Arnau V."/>
            <person name="Diaz-Villanueva W."/>
            <person name="Stepanauskas R."/>
            <person name="Gosliner T."/>
            <person name="Date S.V."/>
            <person name="Northen T.R."/>
            <person name="Cheng J.F."/>
            <person name="Burkart M.D."/>
            <person name="Woyke T."/>
        </authorList>
    </citation>
    <scope>NUCLEOTIDE SEQUENCE</scope>
    <source>
        <strain evidence="3">Df01</strain>
    </source>
</reference>
<dbReference type="Pfam" id="PF00043">
    <property type="entry name" value="GST_C"/>
    <property type="match status" value="1"/>
</dbReference>
<dbReference type="EMBL" id="JANQAO010000001">
    <property type="protein sequence ID" value="MDM5146809.1"/>
    <property type="molecule type" value="Genomic_DNA"/>
</dbReference>